<dbReference type="HOGENOM" id="CLU_187213_0_0_1"/>
<evidence type="ECO:0000313" key="2">
    <source>
        <dbReference type="Proteomes" id="UP000013827"/>
    </source>
</evidence>
<accession>A0A0D3HYV1</accession>
<dbReference type="Gene3D" id="1.10.150.50">
    <property type="entry name" value="Transcription Factor, Ets-1"/>
    <property type="match status" value="1"/>
</dbReference>
<dbReference type="GeneID" id="17250336"/>
<evidence type="ECO:0008006" key="3">
    <source>
        <dbReference type="Google" id="ProtNLM"/>
    </source>
</evidence>
<reference evidence="1" key="2">
    <citation type="submission" date="2024-10" db="UniProtKB">
        <authorList>
            <consortium name="EnsemblProtists"/>
        </authorList>
    </citation>
    <scope>IDENTIFICATION</scope>
</reference>
<name>A0A0D3HYV1_EMIH1</name>
<organism evidence="1 2">
    <name type="scientific">Emiliania huxleyi (strain CCMP1516)</name>
    <dbReference type="NCBI Taxonomy" id="280463"/>
    <lineage>
        <taxon>Eukaryota</taxon>
        <taxon>Haptista</taxon>
        <taxon>Haptophyta</taxon>
        <taxon>Prymnesiophyceae</taxon>
        <taxon>Isochrysidales</taxon>
        <taxon>Noelaerhabdaceae</taxon>
        <taxon>Emiliania</taxon>
    </lineage>
</organism>
<dbReference type="EnsemblProtists" id="EOD04186">
    <property type="protein sequence ID" value="EOD04186"/>
    <property type="gene ID" value="EMIHUDRAFT_250647"/>
</dbReference>
<sequence>MRGRRLFELLPDGRTVHKEAPPDNGGMAAVAEALGRIGLQSYAAAFDSEGYDDIEFLLGLDSAERAAVATATGMDAKPGHAGKWVKFGFGEP</sequence>
<dbReference type="InterPro" id="IPR013761">
    <property type="entry name" value="SAM/pointed_sf"/>
</dbReference>
<dbReference type="SUPFAM" id="SSF47769">
    <property type="entry name" value="SAM/Pointed domain"/>
    <property type="match status" value="1"/>
</dbReference>
<keyword evidence="2" id="KW-1185">Reference proteome</keyword>
<dbReference type="AlphaFoldDB" id="A0A0D3HYV1"/>
<protein>
    <recommendedName>
        <fullName evidence="3">SAM domain-containing protein</fullName>
    </recommendedName>
</protein>
<reference evidence="2" key="1">
    <citation type="journal article" date="2013" name="Nature">
        <title>Pan genome of the phytoplankton Emiliania underpins its global distribution.</title>
        <authorList>
            <person name="Read B.A."/>
            <person name="Kegel J."/>
            <person name="Klute M.J."/>
            <person name="Kuo A."/>
            <person name="Lefebvre S.C."/>
            <person name="Maumus F."/>
            <person name="Mayer C."/>
            <person name="Miller J."/>
            <person name="Monier A."/>
            <person name="Salamov A."/>
            <person name="Young J."/>
            <person name="Aguilar M."/>
            <person name="Claverie J.M."/>
            <person name="Frickenhaus S."/>
            <person name="Gonzalez K."/>
            <person name="Herman E.K."/>
            <person name="Lin Y.C."/>
            <person name="Napier J."/>
            <person name="Ogata H."/>
            <person name="Sarno A.F."/>
            <person name="Shmutz J."/>
            <person name="Schroeder D."/>
            <person name="de Vargas C."/>
            <person name="Verret F."/>
            <person name="von Dassow P."/>
            <person name="Valentin K."/>
            <person name="Van de Peer Y."/>
            <person name="Wheeler G."/>
            <person name="Dacks J.B."/>
            <person name="Delwiche C.F."/>
            <person name="Dyhrman S.T."/>
            <person name="Glockner G."/>
            <person name="John U."/>
            <person name="Richards T."/>
            <person name="Worden A.Z."/>
            <person name="Zhang X."/>
            <person name="Grigoriev I.V."/>
            <person name="Allen A.E."/>
            <person name="Bidle K."/>
            <person name="Borodovsky M."/>
            <person name="Bowler C."/>
            <person name="Brownlee C."/>
            <person name="Cock J.M."/>
            <person name="Elias M."/>
            <person name="Gladyshev V.N."/>
            <person name="Groth M."/>
            <person name="Guda C."/>
            <person name="Hadaegh A."/>
            <person name="Iglesias-Rodriguez M.D."/>
            <person name="Jenkins J."/>
            <person name="Jones B.M."/>
            <person name="Lawson T."/>
            <person name="Leese F."/>
            <person name="Lindquist E."/>
            <person name="Lobanov A."/>
            <person name="Lomsadze A."/>
            <person name="Malik S.B."/>
            <person name="Marsh M.E."/>
            <person name="Mackinder L."/>
            <person name="Mock T."/>
            <person name="Mueller-Roeber B."/>
            <person name="Pagarete A."/>
            <person name="Parker M."/>
            <person name="Probert I."/>
            <person name="Quesneville H."/>
            <person name="Raines C."/>
            <person name="Rensing S.A."/>
            <person name="Riano-Pachon D.M."/>
            <person name="Richier S."/>
            <person name="Rokitta S."/>
            <person name="Shiraiwa Y."/>
            <person name="Soanes D.M."/>
            <person name="van der Giezen M."/>
            <person name="Wahlund T.M."/>
            <person name="Williams B."/>
            <person name="Wilson W."/>
            <person name="Wolfe G."/>
            <person name="Wurch L.L."/>
        </authorList>
    </citation>
    <scope>NUCLEOTIDE SEQUENCE</scope>
</reference>
<dbReference type="Proteomes" id="UP000013827">
    <property type="component" value="Unassembled WGS sequence"/>
</dbReference>
<dbReference type="KEGG" id="ehx:EMIHUDRAFT_250647"/>
<dbReference type="RefSeq" id="XP_005756615.1">
    <property type="nucleotide sequence ID" value="XM_005756558.1"/>
</dbReference>
<evidence type="ECO:0000313" key="1">
    <source>
        <dbReference type="EnsemblProtists" id="EOD04186"/>
    </source>
</evidence>
<dbReference type="PaxDb" id="2903-EOD04186"/>
<proteinExistence type="predicted"/>